<dbReference type="GeneID" id="110983932"/>
<dbReference type="InterPro" id="IPR029058">
    <property type="entry name" value="AB_hydrolase_fold"/>
</dbReference>
<gene>
    <name evidence="10" type="primary">LOC110983932</name>
</gene>
<dbReference type="InterPro" id="IPR000639">
    <property type="entry name" value="Epox_hydrolase-like"/>
</dbReference>
<evidence type="ECO:0000256" key="3">
    <source>
        <dbReference type="ARBA" id="ARBA00022801"/>
    </source>
</evidence>
<dbReference type="InterPro" id="IPR050266">
    <property type="entry name" value="AB_hydrolase_sf"/>
</dbReference>
<reference evidence="10" key="1">
    <citation type="submission" date="2025-08" db="UniProtKB">
        <authorList>
            <consortium name="RefSeq"/>
        </authorList>
    </citation>
    <scope>IDENTIFICATION</scope>
</reference>
<dbReference type="KEGG" id="aplc:110983932"/>
<evidence type="ECO:0000313" key="9">
    <source>
        <dbReference type="Proteomes" id="UP000694845"/>
    </source>
</evidence>
<dbReference type="FunFam" id="3.40.50.1820:FF:000041">
    <property type="entry name" value="Mesoderm-specific transcript homolog protein"/>
    <property type="match status" value="1"/>
</dbReference>
<comment type="subcellular location">
    <subcellularLocation>
        <location evidence="1">Endoplasmic reticulum membrane</location>
        <topology evidence="1">Multi-pass membrane protein</topology>
    </subcellularLocation>
</comment>
<dbReference type="AlphaFoldDB" id="A0A8B7Z7M2"/>
<dbReference type="OrthoDB" id="7130006at2759"/>
<dbReference type="PRINTS" id="PR00412">
    <property type="entry name" value="EPOXHYDRLASE"/>
</dbReference>
<keyword evidence="3" id="KW-0378">Hydrolase</keyword>
<feature type="transmembrane region" description="Helical" evidence="7">
    <location>
        <begin position="12"/>
        <end position="31"/>
    </location>
</feature>
<evidence type="ECO:0000256" key="6">
    <source>
        <dbReference type="ARBA" id="ARBA00023136"/>
    </source>
</evidence>
<dbReference type="GO" id="GO:0005789">
    <property type="term" value="C:endoplasmic reticulum membrane"/>
    <property type="evidence" value="ECO:0007669"/>
    <property type="project" value="UniProtKB-SubCell"/>
</dbReference>
<name>A0A8B7Z7M2_ACAPL</name>
<protein>
    <submittedName>
        <fullName evidence="10">Mesoderm-specific transcript protein-like isoform X1</fullName>
    </submittedName>
</protein>
<evidence type="ECO:0000256" key="7">
    <source>
        <dbReference type="SAM" id="Phobius"/>
    </source>
</evidence>
<keyword evidence="4" id="KW-0256">Endoplasmic reticulum</keyword>
<evidence type="ECO:0000259" key="8">
    <source>
        <dbReference type="Pfam" id="PF00561"/>
    </source>
</evidence>
<evidence type="ECO:0000256" key="5">
    <source>
        <dbReference type="ARBA" id="ARBA00022989"/>
    </source>
</evidence>
<dbReference type="PANTHER" id="PTHR43798">
    <property type="entry name" value="MONOACYLGLYCEROL LIPASE"/>
    <property type="match status" value="1"/>
</dbReference>
<dbReference type="Pfam" id="PF00561">
    <property type="entry name" value="Abhydrolase_1"/>
    <property type="match status" value="1"/>
</dbReference>
<dbReference type="PANTHER" id="PTHR43798:SF33">
    <property type="entry name" value="HYDROLASE, PUTATIVE (AFU_ORTHOLOGUE AFUA_2G14860)-RELATED"/>
    <property type="match status" value="1"/>
</dbReference>
<dbReference type="Gene3D" id="3.40.50.1820">
    <property type="entry name" value="alpha/beta hydrolase"/>
    <property type="match status" value="1"/>
</dbReference>
<keyword evidence="6 7" id="KW-0472">Membrane</keyword>
<feature type="domain" description="AB hydrolase-1" evidence="8">
    <location>
        <begin position="73"/>
        <end position="322"/>
    </location>
</feature>
<evidence type="ECO:0000256" key="1">
    <source>
        <dbReference type="ARBA" id="ARBA00004477"/>
    </source>
</evidence>
<dbReference type="SUPFAM" id="SSF53474">
    <property type="entry name" value="alpha/beta-Hydrolases"/>
    <property type="match status" value="1"/>
</dbReference>
<keyword evidence="2 7" id="KW-0812">Transmembrane</keyword>
<dbReference type="RefSeq" id="XP_022099301.1">
    <property type="nucleotide sequence ID" value="XM_022243609.1"/>
</dbReference>
<evidence type="ECO:0000313" key="10">
    <source>
        <dbReference type="RefSeq" id="XP_022099301.1"/>
    </source>
</evidence>
<dbReference type="GO" id="GO:0047372">
    <property type="term" value="F:monoacylglycerol lipase activity"/>
    <property type="evidence" value="ECO:0007669"/>
    <property type="project" value="TreeGrafter"/>
</dbReference>
<keyword evidence="5 7" id="KW-1133">Transmembrane helix</keyword>
<sequence>MENRICTFYSNMLSVKSVAVLIALVAVYCNWPQPPLSERLQKWKTSGKYFKFKDFNIFYKDSLGQDHSSDDRVVLILHGFPSSTFDWYKMWDGLTGHFERVIAPDFIGFGLSDKPRDHAYTMFEQADIMEALLAELGVNQVHILAHDMGDTVAQELIARQNAQTKSNKKPKLEILSACLTNGGILPETLEIRLTQKLMMNPWIAPIGMRVTNRLIFRKAFGEVFGERTQPTSDEFEDHWVLIRWNDGNLITYDLIQYLPQRYANRDKWVGALQETKIPLHLIYGPSDPINPPNTFLKRYKMLIPDSGVTELADHISHYPQLEDPENVLKAYVKFMDRLKIN</sequence>
<dbReference type="InterPro" id="IPR000073">
    <property type="entry name" value="AB_hydrolase_1"/>
</dbReference>
<dbReference type="GO" id="GO:0046464">
    <property type="term" value="P:acylglycerol catabolic process"/>
    <property type="evidence" value="ECO:0007669"/>
    <property type="project" value="TreeGrafter"/>
</dbReference>
<accession>A0A8B7Z7M2</accession>
<dbReference type="CTD" id="4232"/>
<evidence type="ECO:0000256" key="4">
    <source>
        <dbReference type="ARBA" id="ARBA00022824"/>
    </source>
</evidence>
<keyword evidence="9" id="KW-1185">Reference proteome</keyword>
<proteinExistence type="predicted"/>
<dbReference type="Proteomes" id="UP000694845">
    <property type="component" value="Unplaced"/>
</dbReference>
<evidence type="ECO:0000256" key="2">
    <source>
        <dbReference type="ARBA" id="ARBA00022692"/>
    </source>
</evidence>
<organism evidence="9 10">
    <name type="scientific">Acanthaster planci</name>
    <name type="common">Crown-of-thorns starfish</name>
    <dbReference type="NCBI Taxonomy" id="133434"/>
    <lineage>
        <taxon>Eukaryota</taxon>
        <taxon>Metazoa</taxon>
        <taxon>Echinodermata</taxon>
        <taxon>Eleutherozoa</taxon>
        <taxon>Asterozoa</taxon>
        <taxon>Asteroidea</taxon>
        <taxon>Valvatacea</taxon>
        <taxon>Valvatida</taxon>
        <taxon>Acanthasteridae</taxon>
        <taxon>Acanthaster</taxon>
    </lineage>
</organism>